<dbReference type="InterPro" id="IPR016186">
    <property type="entry name" value="C-type_lectin-like/link_sf"/>
</dbReference>
<reference evidence="6 7" key="1">
    <citation type="journal article" date="2023" name="Sci. Data">
        <title>Genome assembly of the Korean intertidal mud-creeper Batillaria attramentaria.</title>
        <authorList>
            <person name="Patra A.K."/>
            <person name="Ho P.T."/>
            <person name="Jun S."/>
            <person name="Lee S.J."/>
            <person name="Kim Y."/>
            <person name="Won Y.J."/>
        </authorList>
    </citation>
    <scope>NUCLEOTIDE SEQUENCE [LARGE SCALE GENOMIC DNA]</scope>
    <source>
        <strain evidence="6">Wonlab-2016</strain>
    </source>
</reference>
<dbReference type="SMART" id="SM00137">
    <property type="entry name" value="MAM"/>
    <property type="match status" value="1"/>
</dbReference>
<dbReference type="PROSITE" id="PS00615">
    <property type="entry name" value="C_TYPE_LECTIN_1"/>
    <property type="match status" value="1"/>
</dbReference>
<dbReference type="Gene3D" id="3.10.100.10">
    <property type="entry name" value="Mannose-Binding Protein A, subunit A"/>
    <property type="match status" value="1"/>
</dbReference>
<dbReference type="SUPFAM" id="SSF49899">
    <property type="entry name" value="Concanavalin A-like lectins/glucanases"/>
    <property type="match status" value="1"/>
</dbReference>
<dbReference type="Proteomes" id="UP001519460">
    <property type="component" value="Unassembled WGS sequence"/>
</dbReference>
<evidence type="ECO:0000256" key="1">
    <source>
        <dbReference type="ARBA" id="ARBA00023157"/>
    </source>
</evidence>
<keyword evidence="2" id="KW-0175">Coiled coil</keyword>
<evidence type="ECO:0000256" key="2">
    <source>
        <dbReference type="SAM" id="Coils"/>
    </source>
</evidence>
<dbReference type="InterPro" id="IPR000998">
    <property type="entry name" value="MAM_dom"/>
</dbReference>
<dbReference type="InterPro" id="IPR016187">
    <property type="entry name" value="CTDL_fold"/>
</dbReference>
<proteinExistence type="predicted"/>
<dbReference type="InterPro" id="IPR018378">
    <property type="entry name" value="C-type_lectin_CS"/>
</dbReference>
<dbReference type="Gene3D" id="1.10.287.1490">
    <property type="match status" value="1"/>
</dbReference>
<evidence type="ECO:0000259" key="4">
    <source>
        <dbReference type="PROSITE" id="PS50041"/>
    </source>
</evidence>
<dbReference type="SMART" id="SM00034">
    <property type="entry name" value="CLECT"/>
    <property type="match status" value="1"/>
</dbReference>
<evidence type="ECO:0000313" key="6">
    <source>
        <dbReference type="EMBL" id="KAK7479222.1"/>
    </source>
</evidence>
<dbReference type="InterPro" id="IPR001304">
    <property type="entry name" value="C-type_lectin-like"/>
</dbReference>
<dbReference type="InterPro" id="IPR013320">
    <property type="entry name" value="ConA-like_dom_sf"/>
</dbReference>
<dbReference type="EMBL" id="JACVVK020000308">
    <property type="protein sequence ID" value="KAK7479222.1"/>
    <property type="molecule type" value="Genomic_DNA"/>
</dbReference>
<dbReference type="SUPFAM" id="SSF56436">
    <property type="entry name" value="C-type lectin-like"/>
    <property type="match status" value="1"/>
</dbReference>
<dbReference type="Pfam" id="PF00059">
    <property type="entry name" value="Lectin_C"/>
    <property type="match status" value="1"/>
</dbReference>
<feature type="chain" id="PRO_5044824916" description="C-type lectin" evidence="3">
    <location>
        <begin position="19"/>
        <end position="529"/>
    </location>
</feature>
<feature type="signal peptide" evidence="3">
    <location>
        <begin position="1"/>
        <end position="18"/>
    </location>
</feature>
<keyword evidence="7" id="KW-1185">Reference proteome</keyword>
<keyword evidence="3" id="KW-0732">Signal</keyword>
<keyword evidence="1" id="KW-1015">Disulfide bond</keyword>
<dbReference type="CDD" id="cd00037">
    <property type="entry name" value="CLECT"/>
    <property type="match status" value="1"/>
</dbReference>
<protein>
    <recommendedName>
        <fullName evidence="8">C-type lectin</fullName>
    </recommendedName>
</protein>
<dbReference type="Pfam" id="PF00629">
    <property type="entry name" value="MAM"/>
    <property type="match status" value="1"/>
</dbReference>
<evidence type="ECO:0000259" key="5">
    <source>
        <dbReference type="PROSITE" id="PS50060"/>
    </source>
</evidence>
<dbReference type="CDD" id="cd06263">
    <property type="entry name" value="MAM"/>
    <property type="match status" value="1"/>
</dbReference>
<name>A0ABD0JX30_9CAEN</name>
<dbReference type="PANTHER" id="PTHR23282:SF101">
    <property type="entry name" value="MAM DOMAIN-CONTAINING PROTEIN"/>
    <property type="match status" value="1"/>
</dbReference>
<evidence type="ECO:0000313" key="7">
    <source>
        <dbReference type="Proteomes" id="UP001519460"/>
    </source>
</evidence>
<feature type="domain" description="C-type lectin" evidence="4">
    <location>
        <begin position="381"/>
        <end position="510"/>
    </location>
</feature>
<comment type="caution">
    <text evidence="6">The sequence shown here is derived from an EMBL/GenBank/DDBJ whole genome shotgun (WGS) entry which is preliminary data.</text>
</comment>
<dbReference type="InterPro" id="IPR051560">
    <property type="entry name" value="MAM_domain-containing"/>
</dbReference>
<dbReference type="PROSITE" id="PS50041">
    <property type="entry name" value="C_TYPE_LECTIN_2"/>
    <property type="match status" value="1"/>
</dbReference>
<accession>A0ABD0JX30</accession>
<dbReference type="AlphaFoldDB" id="A0ABD0JX30"/>
<feature type="domain" description="MAM" evidence="5">
    <location>
        <begin position="180"/>
        <end position="366"/>
    </location>
</feature>
<dbReference type="PANTHER" id="PTHR23282">
    <property type="entry name" value="APICAL ENDOSOMAL GLYCOPROTEIN PRECURSOR"/>
    <property type="match status" value="1"/>
</dbReference>
<organism evidence="6 7">
    <name type="scientific">Batillaria attramentaria</name>
    <dbReference type="NCBI Taxonomy" id="370345"/>
    <lineage>
        <taxon>Eukaryota</taxon>
        <taxon>Metazoa</taxon>
        <taxon>Spiralia</taxon>
        <taxon>Lophotrochozoa</taxon>
        <taxon>Mollusca</taxon>
        <taxon>Gastropoda</taxon>
        <taxon>Caenogastropoda</taxon>
        <taxon>Sorbeoconcha</taxon>
        <taxon>Cerithioidea</taxon>
        <taxon>Batillariidae</taxon>
        <taxon>Batillaria</taxon>
    </lineage>
</organism>
<dbReference type="SUPFAM" id="SSF57997">
    <property type="entry name" value="Tropomyosin"/>
    <property type="match status" value="1"/>
</dbReference>
<dbReference type="Gene3D" id="2.60.120.200">
    <property type="match status" value="1"/>
</dbReference>
<evidence type="ECO:0008006" key="8">
    <source>
        <dbReference type="Google" id="ProtNLM"/>
    </source>
</evidence>
<feature type="coiled-coil region" evidence="2">
    <location>
        <begin position="56"/>
        <end position="132"/>
    </location>
</feature>
<dbReference type="PROSITE" id="PS50060">
    <property type="entry name" value="MAM_2"/>
    <property type="match status" value="1"/>
</dbReference>
<sequence>MALRIILLLTSLVAGVTCQFAPGCSFVGDQCMYHVELGHQGQCDKRAVSSGDGQCCADLEAKMSSLTGDVDELKSQVSTLMTDLLSSKSNLSATQDNLSEAERRTQQLLETLAQREAELNQTQHELARVLNNAGGEIRSLRSKVGQLTSDLNTCKGTLGLATNTTVLPVSGILGSDVKMDLCTFESRADTNDTMCGYTRGSSSIGWTRGHGKISSSTGPQEDHTFGAPAGHYMYLDARQIAPLHTSSSHSYTISMTSPEYPAAMGGYCIRFWYNMYGSDIRSFNVYAKIASAGSGYPIFSMTGAQNQMWHMAEVDLDSEYTSKPFQLRFDATSDAYRSSYSSTSLLHTSGDIAFDDVYVYNTSCKNIPLCPPNGITRDVNGHTTCYTFHVQPATWYEAADACRHEGATTALVAVTSQDEQDFLVNTIKADQALTTAGQYGFYTAGADQRSEKTFDWTDTGTPYTSTYSNWKTGQPNDVGSDQDCLLLEYPDLDFQWGDVDCDSRHPFICETSYPTPKASAATASPMVGK</sequence>
<gene>
    <name evidence="6" type="ORF">BaRGS_00029566</name>
</gene>
<evidence type="ECO:0000256" key="3">
    <source>
        <dbReference type="SAM" id="SignalP"/>
    </source>
</evidence>